<feature type="domain" description="Casein kinase substrate phosphoprotein PP28" evidence="2">
    <location>
        <begin position="75"/>
        <end position="152"/>
    </location>
</feature>
<feature type="compositionally biased region" description="Basic and acidic residues" evidence="1">
    <location>
        <begin position="77"/>
        <end position="88"/>
    </location>
</feature>
<feature type="compositionally biased region" description="Basic and acidic residues" evidence="1">
    <location>
        <begin position="98"/>
        <end position="108"/>
    </location>
</feature>
<reference evidence="3 4" key="1">
    <citation type="submission" date="2024-03" db="EMBL/GenBank/DDBJ databases">
        <title>Complete genome sequence of the green alga Chloropicon roscoffensis RCC1871.</title>
        <authorList>
            <person name="Lemieux C."/>
            <person name="Pombert J.-F."/>
            <person name="Otis C."/>
            <person name="Turmel M."/>
        </authorList>
    </citation>
    <scope>NUCLEOTIDE SEQUENCE [LARGE SCALE GENOMIC DNA]</scope>
    <source>
        <strain evidence="3 4">RCC1871</strain>
    </source>
</reference>
<dbReference type="InterPro" id="IPR039876">
    <property type="entry name" value="HAP28"/>
</dbReference>
<accession>A0AAX4PC27</accession>
<evidence type="ECO:0000313" key="3">
    <source>
        <dbReference type="EMBL" id="WZN63880.1"/>
    </source>
</evidence>
<feature type="region of interest" description="Disordered" evidence="1">
    <location>
        <begin position="1"/>
        <end position="108"/>
    </location>
</feature>
<evidence type="ECO:0000313" key="4">
    <source>
        <dbReference type="Proteomes" id="UP001472866"/>
    </source>
</evidence>
<dbReference type="EMBL" id="CP151508">
    <property type="protein sequence ID" value="WZN63880.1"/>
    <property type="molecule type" value="Genomic_DNA"/>
</dbReference>
<organism evidence="3 4">
    <name type="scientific">Chloropicon roscoffensis</name>
    <dbReference type="NCBI Taxonomy" id="1461544"/>
    <lineage>
        <taxon>Eukaryota</taxon>
        <taxon>Viridiplantae</taxon>
        <taxon>Chlorophyta</taxon>
        <taxon>Chloropicophyceae</taxon>
        <taxon>Chloropicales</taxon>
        <taxon>Chloropicaceae</taxon>
        <taxon>Chloropicon</taxon>
    </lineage>
</organism>
<feature type="compositionally biased region" description="Basic and acidic residues" evidence="1">
    <location>
        <begin position="10"/>
        <end position="33"/>
    </location>
</feature>
<evidence type="ECO:0000256" key="1">
    <source>
        <dbReference type="SAM" id="MobiDB-lite"/>
    </source>
</evidence>
<dbReference type="AlphaFoldDB" id="A0AAX4PC27"/>
<proteinExistence type="predicted"/>
<protein>
    <submittedName>
        <fullName evidence="3">PP28 phosphoprotein</fullName>
    </submittedName>
</protein>
<dbReference type="PANTHER" id="PTHR22055">
    <property type="entry name" value="28 KDA HEAT- AND ACID-STABLE PHOSPHOPROTEIN PDGF-ASSOCIATED PROTEIN"/>
    <property type="match status" value="1"/>
</dbReference>
<feature type="compositionally biased region" description="Low complexity" evidence="1">
    <location>
        <begin position="40"/>
        <end position="53"/>
    </location>
</feature>
<evidence type="ECO:0000259" key="2">
    <source>
        <dbReference type="Pfam" id="PF10252"/>
    </source>
</evidence>
<keyword evidence="4" id="KW-1185">Reference proteome</keyword>
<dbReference type="InterPro" id="IPR019380">
    <property type="entry name" value="Casein_kinase_sb_PP28"/>
</dbReference>
<gene>
    <name evidence="3" type="ORF">HKI87_08g54330</name>
</gene>
<sequence length="159" mass="18177">MGRRRGGRRKWTDFKTLEKEAQEIKERKERGSDGEDDGTSSDTDTSESYSDSNSSDDEGKSGKTKGVSHLIEVNNPNDKKKGSMKARDASMGAAPTLTRREREELEKQRAKERYFKLQKEGKTEQARKDLERLAIIRKQREEAAKKRAEEKAKKEAAKK</sequence>
<name>A0AAX4PC27_9CHLO</name>
<dbReference type="Proteomes" id="UP001472866">
    <property type="component" value="Chromosome 08"/>
</dbReference>
<dbReference type="Pfam" id="PF10252">
    <property type="entry name" value="PP28"/>
    <property type="match status" value="1"/>
</dbReference>